<accession>A0A6V8KMI8</accession>
<dbReference type="Proteomes" id="UP000482800">
    <property type="component" value="Unassembled WGS sequence"/>
</dbReference>
<name>A0A6V8KMI8_9ACTN</name>
<dbReference type="GO" id="GO:0016746">
    <property type="term" value="F:acyltransferase activity"/>
    <property type="evidence" value="ECO:0007669"/>
    <property type="project" value="InterPro"/>
</dbReference>
<keyword evidence="3" id="KW-1185">Reference proteome</keyword>
<reference evidence="2 3" key="2">
    <citation type="submission" date="2020-03" db="EMBL/GenBank/DDBJ databases">
        <authorList>
            <person name="Ichikawa N."/>
            <person name="Kimura A."/>
            <person name="Kitahashi Y."/>
            <person name="Uohara A."/>
        </authorList>
    </citation>
    <scope>NUCLEOTIDE SEQUENCE [LARGE SCALE GENOMIC DNA]</scope>
    <source>
        <strain evidence="2 3">NBRC 108639</strain>
    </source>
</reference>
<dbReference type="InterPro" id="IPR001078">
    <property type="entry name" value="2-oxoacid_DH_actylTfrase"/>
</dbReference>
<feature type="domain" description="2-oxoacid dehydrogenase acyltransferase catalytic" evidence="1">
    <location>
        <begin position="1"/>
        <end position="55"/>
    </location>
</feature>
<proteinExistence type="predicted"/>
<reference evidence="2 3" key="1">
    <citation type="submission" date="2020-03" db="EMBL/GenBank/DDBJ databases">
        <title>Whole genome shotgun sequence of Phytohabitans houttuyneae NBRC 108639.</title>
        <authorList>
            <person name="Komaki H."/>
            <person name="Tamura T."/>
        </authorList>
    </citation>
    <scope>NUCLEOTIDE SEQUENCE [LARGE SCALE GENOMIC DNA]</scope>
    <source>
        <strain evidence="2 3">NBRC 108639</strain>
    </source>
</reference>
<dbReference type="SUPFAM" id="SSF52777">
    <property type="entry name" value="CoA-dependent acyltransferases"/>
    <property type="match status" value="1"/>
</dbReference>
<dbReference type="InterPro" id="IPR023213">
    <property type="entry name" value="CAT-like_dom_sf"/>
</dbReference>
<gene>
    <name evidence="2" type="ORF">Phou_071270</name>
</gene>
<evidence type="ECO:0000313" key="2">
    <source>
        <dbReference type="EMBL" id="GFJ82947.1"/>
    </source>
</evidence>
<evidence type="ECO:0000259" key="1">
    <source>
        <dbReference type="Pfam" id="PF00198"/>
    </source>
</evidence>
<dbReference type="EMBL" id="BLPF01000002">
    <property type="protein sequence ID" value="GFJ82947.1"/>
    <property type="molecule type" value="Genomic_DNA"/>
</dbReference>
<protein>
    <recommendedName>
        <fullName evidence="1">2-oxoacid dehydrogenase acyltransferase catalytic domain-containing protein</fullName>
    </recommendedName>
</protein>
<organism evidence="2 3">
    <name type="scientific">Phytohabitans houttuyneae</name>
    <dbReference type="NCBI Taxonomy" id="1076126"/>
    <lineage>
        <taxon>Bacteria</taxon>
        <taxon>Bacillati</taxon>
        <taxon>Actinomycetota</taxon>
        <taxon>Actinomycetes</taxon>
        <taxon>Micromonosporales</taxon>
        <taxon>Micromonosporaceae</taxon>
    </lineage>
</organism>
<evidence type="ECO:0000313" key="3">
    <source>
        <dbReference type="Proteomes" id="UP000482800"/>
    </source>
</evidence>
<sequence length="58" mass="6381">MGRILDRPWVVDGEIVPRKIAQFSLTFDHRVCDGGTAAGFLRFVVDCVEHPGDALALI</sequence>
<dbReference type="AlphaFoldDB" id="A0A6V8KMI8"/>
<dbReference type="Pfam" id="PF00198">
    <property type="entry name" value="2-oxoacid_dh"/>
    <property type="match status" value="1"/>
</dbReference>
<comment type="caution">
    <text evidence="2">The sequence shown here is derived from an EMBL/GenBank/DDBJ whole genome shotgun (WGS) entry which is preliminary data.</text>
</comment>
<dbReference type="Gene3D" id="3.30.559.10">
    <property type="entry name" value="Chloramphenicol acetyltransferase-like domain"/>
    <property type="match status" value="1"/>
</dbReference>